<gene>
    <name evidence="10" type="ORF">ACFORF_01290</name>
</gene>
<sequence>MWNKIQKKRRSEGNFSYFLHFFTVFSIIFLAMTIIVLNIMNSGAYSTVDQSLKVASDNANHYVMLGLSHEQFFSEVSITEKQIQSTEDKKETTEKSIAVKVKPPSDFSANMDVVVYDKDGNVLGTTDSFSGIEDISLSTKNLNDVYAIDDFETLSGRAESYRAVTVPVSHTDYPDAAYITIFVNTTQIQDANRRSERITITTMILFWLISIGASVYLAKWSRKPILANYERQKSFVENASHELRTPLAVLQNRLEALFRKPDATILDSSENIAASLEEVRNMRILTTNLLNLARRDDGMEVQLQELTGEFFEGLIENYELIAEDSSKEFYGQNLVKSVFKSDPVLLKQAITILFDNACKYTDDDGIIELTTRVVDKNLVITVADNGSGISDDDKDKIFDRFYRVDKARTRQKGGFGLGLSLAKQIVETLKGKLIVRDNFERGTIFEIKLPL</sequence>
<evidence type="ECO:0000259" key="9">
    <source>
        <dbReference type="PROSITE" id="PS50109"/>
    </source>
</evidence>
<dbReference type="PANTHER" id="PTHR45453">
    <property type="entry name" value="PHOSPHATE REGULON SENSOR PROTEIN PHOR"/>
    <property type="match status" value="1"/>
</dbReference>
<evidence type="ECO:0000256" key="5">
    <source>
        <dbReference type="ARBA" id="ARBA00022679"/>
    </source>
</evidence>
<dbReference type="InterPro" id="IPR036890">
    <property type="entry name" value="HATPase_C_sf"/>
</dbReference>
<dbReference type="InterPro" id="IPR003661">
    <property type="entry name" value="HisK_dim/P_dom"/>
</dbReference>
<keyword evidence="7" id="KW-0902">Two-component regulatory system</keyword>
<dbReference type="PANTHER" id="PTHR45453:SF1">
    <property type="entry name" value="PHOSPHATE REGULON SENSOR PROTEIN PHOR"/>
    <property type="match status" value="1"/>
</dbReference>
<dbReference type="PROSITE" id="PS50109">
    <property type="entry name" value="HIS_KIN"/>
    <property type="match status" value="1"/>
</dbReference>
<keyword evidence="5" id="KW-0808">Transferase</keyword>
<evidence type="ECO:0000256" key="2">
    <source>
        <dbReference type="ARBA" id="ARBA00004370"/>
    </source>
</evidence>
<keyword evidence="6 10" id="KW-0418">Kinase</keyword>
<dbReference type="Pfam" id="PF02518">
    <property type="entry name" value="HATPase_c"/>
    <property type="match status" value="1"/>
</dbReference>
<dbReference type="CDD" id="cd00082">
    <property type="entry name" value="HisKA"/>
    <property type="match status" value="1"/>
</dbReference>
<evidence type="ECO:0000313" key="11">
    <source>
        <dbReference type="Proteomes" id="UP001595807"/>
    </source>
</evidence>
<proteinExistence type="predicted"/>
<comment type="caution">
    <text evidence="10">The sequence shown here is derived from an EMBL/GenBank/DDBJ whole genome shotgun (WGS) entry which is preliminary data.</text>
</comment>
<dbReference type="InterPro" id="IPR050351">
    <property type="entry name" value="BphY/WalK/GraS-like"/>
</dbReference>
<dbReference type="SUPFAM" id="SSF47384">
    <property type="entry name" value="Homodimeric domain of signal transducing histidine kinase"/>
    <property type="match status" value="1"/>
</dbReference>
<dbReference type="RefSeq" id="WP_380424598.1">
    <property type="nucleotide sequence ID" value="NZ_JBHRZV010000005.1"/>
</dbReference>
<organism evidence="10 11">
    <name type="scientific">Streptococcus caprae</name>
    <dbReference type="NCBI Taxonomy" id="1640501"/>
    <lineage>
        <taxon>Bacteria</taxon>
        <taxon>Bacillati</taxon>
        <taxon>Bacillota</taxon>
        <taxon>Bacilli</taxon>
        <taxon>Lactobacillales</taxon>
        <taxon>Streptococcaceae</taxon>
        <taxon>Streptococcus</taxon>
    </lineage>
</organism>
<dbReference type="Proteomes" id="UP001595807">
    <property type="component" value="Unassembled WGS sequence"/>
</dbReference>
<evidence type="ECO:0000256" key="6">
    <source>
        <dbReference type="ARBA" id="ARBA00022777"/>
    </source>
</evidence>
<dbReference type="SMART" id="SM00388">
    <property type="entry name" value="HisKA"/>
    <property type="match status" value="1"/>
</dbReference>
<name>A0ABV8CT16_9STRE</name>
<dbReference type="Gene3D" id="3.30.565.10">
    <property type="entry name" value="Histidine kinase-like ATPase, C-terminal domain"/>
    <property type="match status" value="1"/>
</dbReference>
<keyword evidence="11" id="KW-1185">Reference proteome</keyword>
<keyword evidence="8" id="KW-1133">Transmembrane helix</keyword>
<evidence type="ECO:0000256" key="7">
    <source>
        <dbReference type="ARBA" id="ARBA00023012"/>
    </source>
</evidence>
<dbReference type="Gene3D" id="1.10.287.130">
    <property type="match status" value="1"/>
</dbReference>
<protein>
    <recommendedName>
        <fullName evidence="3">histidine kinase</fullName>
        <ecNumber evidence="3">2.7.13.3</ecNumber>
    </recommendedName>
</protein>
<dbReference type="PRINTS" id="PR00344">
    <property type="entry name" value="BCTRLSENSOR"/>
</dbReference>
<dbReference type="GO" id="GO:0016301">
    <property type="term" value="F:kinase activity"/>
    <property type="evidence" value="ECO:0007669"/>
    <property type="project" value="UniProtKB-KW"/>
</dbReference>
<dbReference type="SUPFAM" id="SSF55874">
    <property type="entry name" value="ATPase domain of HSP90 chaperone/DNA topoisomerase II/histidine kinase"/>
    <property type="match status" value="1"/>
</dbReference>
<feature type="transmembrane region" description="Helical" evidence="8">
    <location>
        <begin position="21"/>
        <end position="40"/>
    </location>
</feature>
<accession>A0ABV8CT16</accession>
<keyword evidence="8" id="KW-0472">Membrane</keyword>
<dbReference type="EMBL" id="JBHRZV010000005">
    <property type="protein sequence ID" value="MFC3927269.1"/>
    <property type="molecule type" value="Genomic_DNA"/>
</dbReference>
<evidence type="ECO:0000256" key="8">
    <source>
        <dbReference type="SAM" id="Phobius"/>
    </source>
</evidence>
<feature type="domain" description="Histidine kinase" evidence="9">
    <location>
        <begin position="238"/>
        <end position="451"/>
    </location>
</feature>
<evidence type="ECO:0000256" key="3">
    <source>
        <dbReference type="ARBA" id="ARBA00012438"/>
    </source>
</evidence>
<keyword evidence="4" id="KW-0597">Phosphoprotein</keyword>
<dbReference type="InterPro" id="IPR004358">
    <property type="entry name" value="Sig_transdc_His_kin-like_C"/>
</dbReference>
<comment type="subcellular location">
    <subcellularLocation>
        <location evidence="2">Membrane</location>
    </subcellularLocation>
</comment>
<dbReference type="SMART" id="SM00387">
    <property type="entry name" value="HATPase_c"/>
    <property type="match status" value="1"/>
</dbReference>
<reference evidence="11" key="1">
    <citation type="journal article" date="2019" name="Int. J. Syst. Evol. Microbiol.">
        <title>The Global Catalogue of Microorganisms (GCM) 10K type strain sequencing project: providing services to taxonomists for standard genome sequencing and annotation.</title>
        <authorList>
            <consortium name="The Broad Institute Genomics Platform"/>
            <consortium name="The Broad Institute Genome Sequencing Center for Infectious Disease"/>
            <person name="Wu L."/>
            <person name="Ma J."/>
        </authorList>
    </citation>
    <scope>NUCLEOTIDE SEQUENCE [LARGE SCALE GENOMIC DNA]</scope>
    <source>
        <strain evidence="11">CCUG 67170</strain>
    </source>
</reference>
<comment type="catalytic activity">
    <reaction evidence="1">
        <text>ATP + protein L-histidine = ADP + protein N-phospho-L-histidine.</text>
        <dbReference type="EC" id="2.7.13.3"/>
    </reaction>
</comment>
<dbReference type="Pfam" id="PF00512">
    <property type="entry name" value="HisKA"/>
    <property type="match status" value="1"/>
</dbReference>
<evidence type="ECO:0000256" key="4">
    <source>
        <dbReference type="ARBA" id="ARBA00022553"/>
    </source>
</evidence>
<evidence type="ECO:0000313" key="10">
    <source>
        <dbReference type="EMBL" id="MFC3927269.1"/>
    </source>
</evidence>
<dbReference type="EC" id="2.7.13.3" evidence="3"/>
<dbReference type="CDD" id="cd00075">
    <property type="entry name" value="HATPase"/>
    <property type="match status" value="1"/>
</dbReference>
<dbReference type="InterPro" id="IPR036097">
    <property type="entry name" value="HisK_dim/P_sf"/>
</dbReference>
<dbReference type="InterPro" id="IPR003594">
    <property type="entry name" value="HATPase_dom"/>
</dbReference>
<dbReference type="InterPro" id="IPR005467">
    <property type="entry name" value="His_kinase_dom"/>
</dbReference>
<keyword evidence="8" id="KW-0812">Transmembrane</keyword>
<evidence type="ECO:0000256" key="1">
    <source>
        <dbReference type="ARBA" id="ARBA00000085"/>
    </source>
</evidence>